<evidence type="ECO:0000256" key="2">
    <source>
        <dbReference type="ARBA" id="ARBA00022679"/>
    </source>
</evidence>
<comment type="caution">
    <text evidence="6">Lacks conserved residue(s) required for the propagation of feature annotation.</text>
</comment>
<dbReference type="Pfam" id="PF00365">
    <property type="entry name" value="PFK"/>
    <property type="match status" value="1"/>
</dbReference>
<dbReference type="RefSeq" id="WP_084663431.1">
    <property type="nucleotide sequence ID" value="NZ_LT838272.1"/>
</dbReference>
<evidence type="ECO:0000256" key="6">
    <source>
        <dbReference type="HAMAP-Rule" id="MF_01978"/>
    </source>
</evidence>
<dbReference type="AlphaFoldDB" id="A0A1W1VCF5"/>
<dbReference type="InterPro" id="IPR011404">
    <property type="entry name" value="PPi-PFK"/>
</dbReference>
<dbReference type="OrthoDB" id="9802503at2"/>
<feature type="active site" description="Proton acceptor" evidence="6">
    <location>
        <position position="139"/>
    </location>
</feature>
<dbReference type="EMBL" id="LT838272">
    <property type="protein sequence ID" value="SMB90860.1"/>
    <property type="molecule type" value="Genomic_DNA"/>
</dbReference>
<comment type="catalytic activity">
    <reaction evidence="6">
        <text>beta-D-fructose 6-phosphate + diphosphate = beta-D-fructose 1,6-bisphosphate + phosphate + H(+)</text>
        <dbReference type="Rhea" id="RHEA:13613"/>
        <dbReference type="ChEBI" id="CHEBI:15378"/>
        <dbReference type="ChEBI" id="CHEBI:32966"/>
        <dbReference type="ChEBI" id="CHEBI:33019"/>
        <dbReference type="ChEBI" id="CHEBI:43474"/>
        <dbReference type="ChEBI" id="CHEBI:57634"/>
        <dbReference type="EC" id="2.7.1.90"/>
    </reaction>
</comment>
<comment type="subcellular location">
    <subcellularLocation>
        <location evidence="6">Cytoplasm</location>
    </subcellularLocation>
</comment>
<keyword evidence="5 6" id="KW-0460">Magnesium</keyword>
<dbReference type="EC" id="2.7.1.90" evidence="6"/>
<feature type="site" description="Important for catalytic activity; stabilizes the transition state when the phosphoryl donor is PPi" evidence="6">
    <location>
        <position position="136"/>
    </location>
</feature>
<dbReference type="Proteomes" id="UP000192569">
    <property type="component" value="Chromosome I"/>
</dbReference>
<evidence type="ECO:0000313" key="8">
    <source>
        <dbReference type="EMBL" id="SMB90860.1"/>
    </source>
</evidence>
<dbReference type="SUPFAM" id="SSF53784">
    <property type="entry name" value="Phosphofructokinase"/>
    <property type="match status" value="1"/>
</dbReference>
<feature type="site" description="Important for catalytic activity and substrate specificity; stabilizes the transition state when the phosphoryl donor is PPi; prevents ATP from binding by mimicking the alpha-phosphate group of ATP" evidence="6">
    <location>
        <position position="110"/>
    </location>
</feature>
<evidence type="ECO:0000259" key="7">
    <source>
        <dbReference type="Pfam" id="PF00365"/>
    </source>
</evidence>
<keyword evidence="3 6" id="KW-0479">Metal-binding</keyword>
<accession>A0A1W1VCF5</accession>
<comment type="function">
    <text evidence="6">Catalyzes the phosphorylation of D-fructose 6-phosphate, the first committing step of glycolysis. Uses inorganic phosphate (PPi) as phosphoryl donor instead of ATP like common ATP-dependent phosphofructokinases (ATP-PFKs), which renders the reaction reversible, and can thus function both in glycolysis and gluconeogenesis. Consistently, PPi-PFK can replace the enzymes of both the forward (ATP-PFK) and reverse (fructose-bisphosphatase (FBPase)) reactions.</text>
</comment>
<reference evidence="8 9" key="1">
    <citation type="submission" date="2017-04" db="EMBL/GenBank/DDBJ databases">
        <authorList>
            <person name="Afonso C.L."/>
            <person name="Miller P.J."/>
            <person name="Scott M.A."/>
            <person name="Spackman E."/>
            <person name="Goraichik I."/>
            <person name="Dimitrov K.M."/>
            <person name="Suarez D.L."/>
            <person name="Swayne D.E."/>
        </authorList>
    </citation>
    <scope>NUCLEOTIDE SEQUENCE [LARGE SCALE GENOMIC DNA]</scope>
    <source>
        <strain evidence="8 9">ToBE</strain>
    </source>
</reference>
<evidence type="ECO:0000313" key="9">
    <source>
        <dbReference type="Proteomes" id="UP000192569"/>
    </source>
</evidence>
<dbReference type="InterPro" id="IPR000023">
    <property type="entry name" value="Phosphofructokinase_dom"/>
</dbReference>
<keyword evidence="9" id="KW-1185">Reference proteome</keyword>
<dbReference type="PANTHER" id="PTHR45770">
    <property type="entry name" value="ATP-DEPENDENT 6-PHOSPHOFRUCTOKINASE 1"/>
    <property type="match status" value="1"/>
</dbReference>
<dbReference type="Gene3D" id="3.40.50.450">
    <property type="match status" value="1"/>
</dbReference>
<comment type="cofactor">
    <cofactor evidence="1 6">
        <name>Mg(2+)</name>
        <dbReference type="ChEBI" id="CHEBI:18420"/>
    </cofactor>
</comment>
<dbReference type="GO" id="GO:0005737">
    <property type="term" value="C:cytoplasm"/>
    <property type="evidence" value="ECO:0007669"/>
    <property type="project" value="UniProtKB-SubCell"/>
</dbReference>
<keyword evidence="4 6" id="KW-0418">Kinase</keyword>
<keyword evidence="6" id="KW-0963">Cytoplasm</keyword>
<dbReference type="PIRSF" id="PIRSF036483">
    <property type="entry name" value="PFK_XF0274"/>
    <property type="match status" value="1"/>
</dbReference>
<evidence type="ECO:0000256" key="5">
    <source>
        <dbReference type="ARBA" id="ARBA00022842"/>
    </source>
</evidence>
<protein>
    <recommendedName>
        <fullName evidence="6">Pyrophosphate--fructose 6-phosphate 1-phosphotransferase</fullName>
        <ecNumber evidence="6">2.7.1.90</ecNumber>
    </recommendedName>
    <alternativeName>
        <fullName evidence="6">6-phosphofructokinase, pyrophosphate dependent</fullName>
    </alternativeName>
    <alternativeName>
        <fullName evidence="6">PPi-dependent phosphofructokinase</fullName>
        <shortName evidence="6">PPi-PFK</shortName>
    </alternativeName>
    <alternativeName>
        <fullName evidence="6">Pyrophosphate-dependent 6-phosphofructose-1-kinase</fullName>
    </alternativeName>
</protein>
<dbReference type="InterPro" id="IPR050929">
    <property type="entry name" value="PFKA"/>
</dbReference>
<evidence type="ECO:0000256" key="4">
    <source>
        <dbReference type="ARBA" id="ARBA00022777"/>
    </source>
</evidence>
<dbReference type="HAMAP" id="MF_01978">
    <property type="entry name" value="Phosphofructokinase_II_B2"/>
    <property type="match status" value="1"/>
</dbReference>
<comment type="activity regulation">
    <text evidence="6">Non-allosteric.</text>
</comment>
<dbReference type="GO" id="GO:0046872">
    <property type="term" value="F:metal ion binding"/>
    <property type="evidence" value="ECO:0007669"/>
    <property type="project" value="UniProtKB-KW"/>
</dbReference>
<comment type="pathway">
    <text evidence="6">Carbohydrate degradation; glycolysis; D-glyceraldehyde 3-phosphate and glycerone phosphate from D-glucose: step 3/4.</text>
</comment>
<evidence type="ECO:0000256" key="1">
    <source>
        <dbReference type="ARBA" id="ARBA00001946"/>
    </source>
</evidence>
<dbReference type="GO" id="GO:0006002">
    <property type="term" value="P:fructose 6-phosphate metabolic process"/>
    <property type="evidence" value="ECO:0007669"/>
    <property type="project" value="InterPro"/>
</dbReference>
<comment type="subunit">
    <text evidence="6">Homodimer.</text>
</comment>
<dbReference type="InterPro" id="IPR022953">
    <property type="entry name" value="ATP_PFK"/>
</dbReference>
<dbReference type="NCBIfam" id="NF010675">
    <property type="entry name" value="PRK14072.1"/>
    <property type="match status" value="1"/>
</dbReference>
<dbReference type="UniPathway" id="UPA00109">
    <property type="reaction ID" value="UER00182"/>
</dbReference>
<feature type="binding site" evidence="6">
    <location>
        <position position="14"/>
    </location>
    <ligand>
        <name>diphosphate</name>
        <dbReference type="ChEBI" id="CHEBI:33019"/>
    </ligand>
</feature>
<dbReference type="PRINTS" id="PR00476">
    <property type="entry name" value="PHFRCTKINASE"/>
</dbReference>
<dbReference type="InterPro" id="IPR035966">
    <property type="entry name" value="PKF_sf"/>
</dbReference>
<organism evidence="8 9">
    <name type="scientific">Thermanaeromonas toyohensis ToBE</name>
    <dbReference type="NCBI Taxonomy" id="698762"/>
    <lineage>
        <taxon>Bacteria</taxon>
        <taxon>Bacillati</taxon>
        <taxon>Bacillota</taxon>
        <taxon>Clostridia</taxon>
        <taxon>Neomoorellales</taxon>
        <taxon>Neomoorellaceae</taxon>
        <taxon>Thermanaeromonas</taxon>
    </lineage>
</organism>
<keyword evidence="2 6" id="KW-0808">Transferase</keyword>
<feature type="binding site" evidence="6">
    <location>
        <begin position="184"/>
        <end position="186"/>
    </location>
    <ligand>
        <name>substrate</name>
    </ligand>
</feature>
<evidence type="ECO:0000256" key="3">
    <source>
        <dbReference type="ARBA" id="ARBA00022723"/>
    </source>
</evidence>
<comment type="similarity">
    <text evidence="6">Belongs to the phosphofructokinase type A (PFKA) family. PPi-dependent PFK group II subfamily. Clade 'B2' sub-subfamily.</text>
</comment>
<dbReference type="GO" id="GO:0047334">
    <property type="term" value="F:diphosphate-fructose-6-phosphate 1-phosphotransferase activity"/>
    <property type="evidence" value="ECO:0007669"/>
    <property type="project" value="UniProtKB-EC"/>
</dbReference>
<feature type="domain" description="Phosphofructokinase" evidence="7">
    <location>
        <begin position="7"/>
        <end position="318"/>
    </location>
</feature>
<keyword evidence="6" id="KW-0324">Glycolysis</keyword>
<dbReference type="STRING" id="698762.SAMN00808754_0343"/>
<dbReference type="Gene3D" id="3.40.50.460">
    <property type="entry name" value="Phosphofructokinase domain"/>
    <property type="match status" value="1"/>
</dbReference>
<dbReference type="GO" id="GO:0003872">
    <property type="term" value="F:6-phosphofructokinase activity"/>
    <property type="evidence" value="ECO:0007669"/>
    <property type="project" value="UniProtKB-UniRule"/>
</dbReference>
<feature type="binding site" evidence="6">
    <location>
        <position position="241"/>
    </location>
    <ligand>
        <name>substrate</name>
    </ligand>
</feature>
<proteinExistence type="inferred from homology"/>
<name>A0A1W1VCF5_9FIRM</name>
<feature type="binding site" evidence="6">
    <location>
        <position position="109"/>
    </location>
    <ligand>
        <name>Mg(2+)</name>
        <dbReference type="ChEBI" id="CHEBI:18420"/>
        <note>catalytic</note>
    </ligand>
</feature>
<gene>
    <name evidence="6" type="primary">pfp</name>
    <name evidence="8" type="ORF">SAMN00808754_0343</name>
</gene>
<sequence>MVLKGNCVIAQSGGPTPVINNSLYGLIEEAWKKEEIAALYGALYGITGLLKERLIDLKKEDIAVLKGLRYTPGAALGSCRHRLKAEEYPRLLEIFKRHNIRYFFYIGGNDSMDTVYKINRLAQEEGYEMRVVGVPKTIDNDLPGTDHCPGYGSAAKYIASVVRETGLDLKGMLSQNRVTLLETMGRNTGWLAAAAMLAKRSPEEAPHLIYLPERPFNIDKFLSDVKVVYQEYGYAYVVVAEGLKDINGNYIVAEESKDVFGHRQLGSGLAAYLKNAIEGSLPVKARYIVPSTAQRSSMLYASRTDAEEAYLVGKEAVSLACQGLSGIMVTLEREKGSPYLCRVGYIDVAQVANQEKSVPLEWITPEGNFLTRDFIEYALPLIQGEIQVPFAGGLPDYAKLNVERK</sequence>
<feature type="binding site" evidence="6">
    <location>
        <begin position="137"/>
        <end position="139"/>
    </location>
    <ligand>
        <name>substrate</name>
    </ligand>
</feature>